<dbReference type="InterPro" id="IPR051906">
    <property type="entry name" value="TolC-like"/>
</dbReference>
<name>A0A402CSK5_9BACT</name>
<dbReference type="OrthoDB" id="367883at2"/>
<dbReference type="InterPro" id="IPR003423">
    <property type="entry name" value="OMP_efflux"/>
</dbReference>
<evidence type="ECO:0000256" key="4">
    <source>
        <dbReference type="ARBA" id="ARBA00022452"/>
    </source>
</evidence>
<evidence type="ECO:0000256" key="3">
    <source>
        <dbReference type="ARBA" id="ARBA00022448"/>
    </source>
</evidence>
<evidence type="ECO:0000256" key="6">
    <source>
        <dbReference type="ARBA" id="ARBA00023136"/>
    </source>
</evidence>
<dbReference type="AlphaFoldDB" id="A0A402CSK5"/>
<dbReference type="GO" id="GO:1990281">
    <property type="term" value="C:efflux pump complex"/>
    <property type="evidence" value="ECO:0007669"/>
    <property type="project" value="TreeGrafter"/>
</dbReference>
<keyword evidence="4" id="KW-1134">Transmembrane beta strand</keyword>
<evidence type="ECO:0000256" key="2">
    <source>
        <dbReference type="ARBA" id="ARBA00007613"/>
    </source>
</evidence>
<evidence type="ECO:0000256" key="7">
    <source>
        <dbReference type="ARBA" id="ARBA00023237"/>
    </source>
</evidence>
<dbReference type="RefSeq" id="WP_125205862.1">
    <property type="nucleotide sequence ID" value="NZ_AP025739.1"/>
</dbReference>
<dbReference type="PANTHER" id="PTHR30026:SF21">
    <property type="entry name" value="SLR1270 PROTEIN"/>
    <property type="match status" value="1"/>
</dbReference>
<keyword evidence="5" id="KW-0812">Transmembrane</keyword>
<evidence type="ECO:0000313" key="9">
    <source>
        <dbReference type="Proteomes" id="UP000287394"/>
    </source>
</evidence>
<dbReference type="GO" id="GO:0009279">
    <property type="term" value="C:cell outer membrane"/>
    <property type="evidence" value="ECO:0007669"/>
    <property type="project" value="UniProtKB-SubCell"/>
</dbReference>
<dbReference type="EMBL" id="AP025739">
    <property type="protein sequence ID" value="BDI31048.1"/>
    <property type="molecule type" value="Genomic_DNA"/>
</dbReference>
<dbReference type="GO" id="GO:0015288">
    <property type="term" value="F:porin activity"/>
    <property type="evidence" value="ECO:0007669"/>
    <property type="project" value="TreeGrafter"/>
</dbReference>
<keyword evidence="3" id="KW-0813">Transport</keyword>
<keyword evidence="7" id="KW-0998">Cell outer membrane</keyword>
<evidence type="ECO:0000313" key="8">
    <source>
        <dbReference type="EMBL" id="BDI31048.1"/>
    </source>
</evidence>
<accession>A0A402CSK5</accession>
<keyword evidence="6" id="KW-0472">Membrane</keyword>
<evidence type="ECO:0000256" key="1">
    <source>
        <dbReference type="ARBA" id="ARBA00004442"/>
    </source>
</evidence>
<reference evidence="8 9" key="1">
    <citation type="journal article" date="2019" name="Int. J. Syst. Evol. Microbiol.">
        <title>Capsulimonas corticalis gen. nov., sp. nov., an aerobic capsulated bacterium, of a novel bacterial order, Capsulimonadales ord. nov., of the class Armatimonadia of the phylum Armatimonadetes.</title>
        <authorList>
            <person name="Li J."/>
            <person name="Kudo C."/>
            <person name="Tonouchi A."/>
        </authorList>
    </citation>
    <scope>NUCLEOTIDE SEQUENCE [LARGE SCALE GENOMIC DNA]</scope>
    <source>
        <strain evidence="8 9">AX-7</strain>
    </source>
</reference>
<dbReference type="GO" id="GO:0015562">
    <property type="term" value="F:efflux transmembrane transporter activity"/>
    <property type="evidence" value="ECO:0007669"/>
    <property type="project" value="InterPro"/>
</dbReference>
<comment type="similarity">
    <text evidence="2">Belongs to the outer membrane factor (OMF) (TC 1.B.17) family.</text>
</comment>
<dbReference type="Pfam" id="PF02321">
    <property type="entry name" value="OEP"/>
    <property type="match status" value="2"/>
</dbReference>
<comment type="subcellular location">
    <subcellularLocation>
        <location evidence="1">Cell outer membrane</location>
    </subcellularLocation>
</comment>
<evidence type="ECO:0000256" key="5">
    <source>
        <dbReference type="ARBA" id="ARBA00022692"/>
    </source>
</evidence>
<dbReference type="Gene3D" id="1.20.1600.10">
    <property type="entry name" value="Outer membrane efflux proteins (OEP)"/>
    <property type="match status" value="1"/>
</dbReference>
<dbReference type="Proteomes" id="UP000287394">
    <property type="component" value="Chromosome"/>
</dbReference>
<dbReference type="SUPFAM" id="SSF56954">
    <property type="entry name" value="Outer membrane efflux proteins (OEP)"/>
    <property type="match status" value="1"/>
</dbReference>
<proteinExistence type="inferred from homology"/>
<sequence>MKIPKMAPWTVLASMAFAGVPGVRAENEPPVVHAANMTLADALALAMQHSVTLKQAQADVSAAAAAARGAAAPTKPSLSATTYATAGDSSNILNTSPGVAPVNIFSAPARGFVDQNLTLMFPLSSGGKLRGVAGGARRQSDAAILTAQADQITVKEIVTERYADALLQRDLVSVAQSRLTAEDEQVRVTSENVQTGKSAPVDLLREQAEQADAGQQLLSARNQEALALVSLKTALGVSQESDLTLTDTLDTLSPPASLPGSLHDALAQAEKSRPEVAAAQRQIEAAQSALGAAHGAYAPQVYGVAMADAMAGQGTGRTGYTIGLTASLPLLDGGQRRADTDAAKAKLDRAAADALQVRQTVDQDAASAWLAYQTAMAQLQAARVGETAAVEADKLADLRYHAGKSVLAERLDAASAMSRALGARARAEADVVVSRARLLAAVGALAISEDRSR</sequence>
<gene>
    <name evidence="8" type="primary">rsaFb</name>
    <name evidence="8" type="ORF">CCAX7_30990</name>
</gene>
<keyword evidence="9" id="KW-1185">Reference proteome</keyword>
<dbReference type="KEGG" id="ccot:CCAX7_30990"/>
<protein>
    <submittedName>
        <fullName evidence="8">Membrane protein</fullName>
    </submittedName>
</protein>
<organism evidence="8 9">
    <name type="scientific">Capsulimonas corticalis</name>
    <dbReference type="NCBI Taxonomy" id="2219043"/>
    <lineage>
        <taxon>Bacteria</taxon>
        <taxon>Bacillati</taxon>
        <taxon>Armatimonadota</taxon>
        <taxon>Armatimonadia</taxon>
        <taxon>Capsulimonadales</taxon>
        <taxon>Capsulimonadaceae</taxon>
        <taxon>Capsulimonas</taxon>
    </lineage>
</organism>
<dbReference type="PANTHER" id="PTHR30026">
    <property type="entry name" value="OUTER MEMBRANE PROTEIN TOLC"/>
    <property type="match status" value="1"/>
</dbReference>